<evidence type="ECO:0000313" key="4">
    <source>
        <dbReference type="Proteomes" id="UP001370758"/>
    </source>
</evidence>
<feature type="compositionally biased region" description="Basic and acidic residues" evidence="1">
    <location>
        <begin position="167"/>
        <end position="176"/>
    </location>
</feature>
<feature type="compositionally biased region" description="Polar residues" evidence="1">
    <location>
        <begin position="182"/>
        <end position="195"/>
    </location>
</feature>
<keyword evidence="2" id="KW-0812">Transmembrane</keyword>
<feature type="compositionally biased region" description="Polar residues" evidence="1">
    <location>
        <begin position="130"/>
        <end position="147"/>
    </location>
</feature>
<accession>A0AAV9W2H8</accession>
<keyword evidence="2" id="KW-1133">Transmembrane helix</keyword>
<reference evidence="3 4" key="1">
    <citation type="submission" date="2023-08" db="EMBL/GenBank/DDBJ databases">
        <authorList>
            <person name="Palmer J.M."/>
        </authorList>
    </citation>
    <scope>NUCLEOTIDE SEQUENCE [LARGE SCALE GENOMIC DNA]</scope>
    <source>
        <strain evidence="3 4">TWF481</strain>
    </source>
</reference>
<evidence type="ECO:0000313" key="3">
    <source>
        <dbReference type="EMBL" id="KAK6499704.1"/>
    </source>
</evidence>
<dbReference type="AlphaFoldDB" id="A0AAV9W2H8"/>
<gene>
    <name evidence="3" type="ORF">TWF481_010065</name>
</gene>
<protein>
    <submittedName>
        <fullName evidence="3">Uncharacterized protein</fullName>
    </submittedName>
</protein>
<keyword evidence="4" id="KW-1185">Reference proteome</keyword>
<organism evidence="3 4">
    <name type="scientific">Arthrobotrys musiformis</name>
    <dbReference type="NCBI Taxonomy" id="47236"/>
    <lineage>
        <taxon>Eukaryota</taxon>
        <taxon>Fungi</taxon>
        <taxon>Dikarya</taxon>
        <taxon>Ascomycota</taxon>
        <taxon>Pezizomycotina</taxon>
        <taxon>Orbiliomycetes</taxon>
        <taxon>Orbiliales</taxon>
        <taxon>Orbiliaceae</taxon>
        <taxon>Arthrobotrys</taxon>
    </lineage>
</organism>
<feature type="transmembrane region" description="Helical" evidence="2">
    <location>
        <begin position="7"/>
        <end position="29"/>
    </location>
</feature>
<keyword evidence="2" id="KW-0472">Membrane</keyword>
<evidence type="ECO:0000256" key="1">
    <source>
        <dbReference type="SAM" id="MobiDB-lite"/>
    </source>
</evidence>
<comment type="caution">
    <text evidence="3">The sequence shown here is derived from an EMBL/GenBank/DDBJ whole genome shotgun (WGS) entry which is preliminary data.</text>
</comment>
<name>A0AAV9W2H8_9PEZI</name>
<evidence type="ECO:0000256" key="2">
    <source>
        <dbReference type="SAM" id="Phobius"/>
    </source>
</evidence>
<feature type="region of interest" description="Disordered" evidence="1">
    <location>
        <begin position="126"/>
        <end position="195"/>
    </location>
</feature>
<dbReference type="Proteomes" id="UP001370758">
    <property type="component" value="Unassembled WGS sequence"/>
</dbReference>
<sequence length="195" mass="20749">MHLSRRTFLIIIAVCVVGICTVGVIISVITSKGSGPKSNMASMLFPGGGIAGFDPNYKNPDENIFTVYGPPVPEETTLVLMGATTTVTGTKMTTPVLYTTTVHASRGASTPTTSEPTPTTLQTVIRPATTGDSSAVETSTTENQSKNPRSEDTEPRQAAASEPVPVKNEKRARSNEEMQVISDESIQELTNDIVY</sequence>
<proteinExistence type="predicted"/>
<dbReference type="EMBL" id="JAVHJL010000007">
    <property type="protein sequence ID" value="KAK6499704.1"/>
    <property type="molecule type" value="Genomic_DNA"/>
</dbReference>